<dbReference type="FunFam" id="2.60.40.10:FF:000345">
    <property type="entry name" value="Muscle M-line assembly protein unc-89"/>
    <property type="match status" value="1"/>
</dbReference>
<dbReference type="STRING" id="418985.A0A1V9WZP9"/>
<evidence type="ECO:0000256" key="3">
    <source>
        <dbReference type="ARBA" id="ARBA00022490"/>
    </source>
</evidence>
<dbReference type="InterPro" id="IPR036179">
    <property type="entry name" value="Ig-like_dom_sf"/>
</dbReference>
<dbReference type="AlphaFoldDB" id="A0A1V9WZP9"/>
<keyword evidence="6" id="KW-1015">Disulfide bond</keyword>
<dbReference type="GO" id="GO:0007156">
    <property type="term" value="P:homophilic cell adhesion via plasma membrane adhesion molecules"/>
    <property type="evidence" value="ECO:0007669"/>
    <property type="project" value="TreeGrafter"/>
</dbReference>
<keyword evidence="5" id="KW-0677">Repeat</keyword>
<dbReference type="InterPro" id="IPR013783">
    <property type="entry name" value="Ig-like_fold"/>
</dbReference>
<evidence type="ECO:0000256" key="4">
    <source>
        <dbReference type="ARBA" id="ARBA00022729"/>
    </source>
</evidence>
<dbReference type="InterPro" id="IPR003599">
    <property type="entry name" value="Ig_sub"/>
</dbReference>
<keyword evidence="10" id="KW-1185">Reference proteome</keyword>
<dbReference type="PANTHER" id="PTHR45080:SF8">
    <property type="entry name" value="IG-LIKE DOMAIN-CONTAINING PROTEIN"/>
    <property type="match status" value="1"/>
</dbReference>
<dbReference type="GO" id="GO:0030017">
    <property type="term" value="C:sarcomere"/>
    <property type="evidence" value="ECO:0007669"/>
    <property type="project" value="UniProtKB-SubCell"/>
</dbReference>
<keyword evidence="4" id="KW-0732">Signal</keyword>
<evidence type="ECO:0000256" key="6">
    <source>
        <dbReference type="ARBA" id="ARBA00023157"/>
    </source>
</evidence>
<dbReference type="Pfam" id="PF07679">
    <property type="entry name" value="I-set"/>
    <property type="match status" value="4"/>
</dbReference>
<dbReference type="GO" id="GO:0005886">
    <property type="term" value="C:plasma membrane"/>
    <property type="evidence" value="ECO:0007669"/>
    <property type="project" value="TreeGrafter"/>
</dbReference>
<feature type="domain" description="Ig-like" evidence="8">
    <location>
        <begin position="248"/>
        <end position="390"/>
    </location>
</feature>
<evidence type="ECO:0000256" key="2">
    <source>
        <dbReference type="ARBA" id="ARBA00006692"/>
    </source>
</evidence>
<organism evidence="9 10">
    <name type="scientific">Tropilaelaps mercedesae</name>
    <dbReference type="NCBI Taxonomy" id="418985"/>
    <lineage>
        <taxon>Eukaryota</taxon>
        <taxon>Metazoa</taxon>
        <taxon>Ecdysozoa</taxon>
        <taxon>Arthropoda</taxon>
        <taxon>Chelicerata</taxon>
        <taxon>Arachnida</taxon>
        <taxon>Acari</taxon>
        <taxon>Parasitiformes</taxon>
        <taxon>Mesostigmata</taxon>
        <taxon>Gamasina</taxon>
        <taxon>Dermanyssoidea</taxon>
        <taxon>Laelapidae</taxon>
        <taxon>Tropilaelaps</taxon>
    </lineage>
</organism>
<comment type="similarity">
    <text evidence="2">Belongs to the protein kinase superfamily. CAMK Ser/Thr protein kinase family.</text>
</comment>
<dbReference type="EMBL" id="MNPL01031254">
    <property type="protein sequence ID" value="OQR66739.1"/>
    <property type="molecule type" value="Genomic_DNA"/>
</dbReference>
<evidence type="ECO:0000256" key="7">
    <source>
        <dbReference type="ARBA" id="ARBA00023319"/>
    </source>
</evidence>
<evidence type="ECO:0000259" key="8">
    <source>
        <dbReference type="PROSITE" id="PS50835"/>
    </source>
</evidence>
<dbReference type="PANTHER" id="PTHR45080">
    <property type="entry name" value="CONTACTIN 5"/>
    <property type="match status" value="1"/>
</dbReference>
<dbReference type="OrthoDB" id="2570713at2759"/>
<keyword evidence="7" id="KW-0393">Immunoglobulin domain</keyword>
<comment type="caution">
    <text evidence="9">The sequence shown here is derived from an EMBL/GenBank/DDBJ whole genome shotgun (WGS) entry which is preliminary data.</text>
</comment>
<dbReference type="InterPro" id="IPR050958">
    <property type="entry name" value="Cell_Adh-Cytoskel_Orgn"/>
</dbReference>
<dbReference type="SMART" id="SM00409">
    <property type="entry name" value="IG"/>
    <property type="match status" value="3"/>
</dbReference>
<feature type="domain" description="Ig-like" evidence="8">
    <location>
        <begin position="395"/>
        <end position="493"/>
    </location>
</feature>
<dbReference type="InterPro" id="IPR007110">
    <property type="entry name" value="Ig-like_dom"/>
</dbReference>
<dbReference type="SUPFAM" id="SSF48726">
    <property type="entry name" value="Immunoglobulin"/>
    <property type="match status" value="3"/>
</dbReference>
<evidence type="ECO:0000256" key="1">
    <source>
        <dbReference type="ARBA" id="ARBA00004204"/>
    </source>
</evidence>
<evidence type="ECO:0000313" key="9">
    <source>
        <dbReference type="EMBL" id="OQR66739.1"/>
    </source>
</evidence>
<dbReference type="PROSITE" id="PS50835">
    <property type="entry name" value="IG_LIKE"/>
    <property type="match status" value="2"/>
</dbReference>
<reference evidence="9 10" key="1">
    <citation type="journal article" date="2017" name="Gigascience">
        <title>Draft genome of the honey bee ectoparasitic mite, Tropilaelaps mercedesae, is shaped by the parasitic life history.</title>
        <authorList>
            <person name="Dong X."/>
            <person name="Armstrong S.D."/>
            <person name="Xia D."/>
            <person name="Makepeace B.L."/>
            <person name="Darby A.C."/>
            <person name="Kadowaki T."/>
        </authorList>
    </citation>
    <scope>NUCLEOTIDE SEQUENCE [LARGE SCALE GENOMIC DNA]</scope>
    <source>
        <strain evidence="9">Wuxi-XJTLU</strain>
    </source>
</reference>
<dbReference type="Gene3D" id="2.60.40.10">
    <property type="entry name" value="Immunoglobulins"/>
    <property type="match status" value="3"/>
</dbReference>
<dbReference type="InterPro" id="IPR013098">
    <property type="entry name" value="Ig_I-set"/>
</dbReference>
<proteinExistence type="inferred from homology"/>
<gene>
    <name evidence="9" type="ORF">BIW11_04928</name>
</gene>
<evidence type="ECO:0000313" key="10">
    <source>
        <dbReference type="Proteomes" id="UP000192247"/>
    </source>
</evidence>
<protein>
    <submittedName>
        <fullName evidence="9">Muscle M-line assembly protein unc-89-like</fullName>
    </submittedName>
</protein>
<dbReference type="Proteomes" id="UP000192247">
    <property type="component" value="Unassembled WGS sequence"/>
</dbReference>
<sequence>MTENKVLFHGLTEDGNAGDKSVTPQPAVFKDGREFEASERFQVAFNDDENTLALVFQHVKPEDAGIYTCVASTFSGKISCSAELTVQVEVRTRGRGGAYAVGSELEGVTPWGRIWLTKPRMTLALTVLPQCPPTRVCSSSFAFVYPQPLFFPPVPPTCFTRWSCPYLVVVLETLEWIRALGVSWQGASDQAGTASGASLGDVTRSKPAIFNVWCCIGASAGSMVRARVDMCFNAVVTGAVNYREPTAPTIETNMEDVEVNEGASAMLELKITGWPKPRIVWLIGQTGHRNRPVWASASANQSSPVLVQELNSIPPPPSTCYSLTIRFRTVIVTKGEKLIESGYGGKYKFLFEDDESMTLVIRSVTKEDAGKYDVVAENELGSASTHCNLHVKCPPKFKKELKDASVMTEKPLKLDVEIEGLPEPDVKWYTFLMAILYKDGQQVTSTERVKLVHELDSACYALVVDKAKVEDAGSYTCVIANSLGSQSGHAAVTVNCEPSFRFEWGALFS</sequence>
<accession>A0A1V9WZP9</accession>
<comment type="subcellular location">
    <subcellularLocation>
        <location evidence="1">Cytoplasm</location>
        <location evidence="1">Myofibril</location>
        <location evidence="1">Sarcomere</location>
    </subcellularLocation>
</comment>
<evidence type="ECO:0000256" key="5">
    <source>
        <dbReference type="ARBA" id="ARBA00022737"/>
    </source>
</evidence>
<keyword evidence="3" id="KW-0963">Cytoplasm</keyword>
<name>A0A1V9WZP9_9ACAR</name>
<dbReference type="InParanoid" id="A0A1V9WZP9"/>